<comment type="caution">
    <text evidence="2">The sequence shown here is derived from an EMBL/GenBank/DDBJ whole genome shotgun (WGS) entry which is preliminary data.</text>
</comment>
<sequence>MEYARTSTSSQKLASTFEALIEIPEADIAAIPVVRPESFPAGSNRNLPVSVQELVYGGKAEGLGTSSKSLDRLNELLSSGEEVHGPSKERRTSEGLDTHVMQGTSPTDESLVEKSKHVVRGPEEEVSPKERKTAHWKLPKPPQEKIHHSKCQTSTRKP</sequence>
<protein>
    <submittedName>
        <fullName evidence="2">Uncharacterized protein</fullName>
    </submittedName>
</protein>
<evidence type="ECO:0000256" key="1">
    <source>
        <dbReference type="SAM" id="MobiDB-lite"/>
    </source>
</evidence>
<gene>
    <name evidence="2" type="ORF">O181_072741</name>
</gene>
<dbReference type="AlphaFoldDB" id="A0A9Q3F395"/>
<reference evidence="2" key="1">
    <citation type="submission" date="2021-03" db="EMBL/GenBank/DDBJ databases">
        <title>Draft genome sequence of rust myrtle Austropuccinia psidii MF-1, a brazilian biotype.</title>
        <authorList>
            <person name="Quecine M.C."/>
            <person name="Pachon D.M.R."/>
            <person name="Bonatelli M.L."/>
            <person name="Correr F.H."/>
            <person name="Franceschini L.M."/>
            <person name="Leite T.F."/>
            <person name="Margarido G.R.A."/>
            <person name="Almeida C.A."/>
            <person name="Ferrarezi J.A."/>
            <person name="Labate C.A."/>
        </authorList>
    </citation>
    <scope>NUCLEOTIDE SEQUENCE</scope>
    <source>
        <strain evidence="2">MF-1</strain>
    </source>
</reference>
<keyword evidence="3" id="KW-1185">Reference proteome</keyword>
<feature type="region of interest" description="Disordered" evidence="1">
    <location>
        <begin position="78"/>
        <end position="158"/>
    </location>
</feature>
<name>A0A9Q3F395_9BASI</name>
<feature type="compositionally biased region" description="Basic and acidic residues" evidence="1">
    <location>
        <begin position="111"/>
        <end position="133"/>
    </location>
</feature>
<dbReference type="EMBL" id="AVOT02038208">
    <property type="protein sequence ID" value="MBW0533026.1"/>
    <property type="molecule type" value="Genomic_DNA"/>
</dbReference>
<dbReference type="Proteomes" id="UP000765509">
    <property type="component" value="Unassembled WGS sequence"/>
</dbReference>
<feature type="compositionally biased region" description="Basic and acidic residues" evidence="1">
    <location>
        <begin position="81"/>
        <end position="97"/>
    </location>
</feature>
<evidence type="ECO:0000313" key="3">
    <source>
        <dbReference type="Proteomes" id="UP000765509"/>
    </source>
</evidence>
<proteinExistence type="predicted"/>
<evidence type="ECO:0000313" key="2">
    <source>
        <dbReference type="EMBL" id="MBW0533026.1"/>
    </source>
</evidence>
<organism evidence="2 3">
    <name type="scientific">Austropuccinia psidii MF-1</name>
    <dbReference type="NCBI Taxonomy" id="1389203"/>
    <lineage>
        <taxon>Eukaryota</taxon>
        <taxon>Fungi</taxon>
        <taxon>Dikarya</taxon>
        <taxon>Basidiomycota</taxon>
        <taxon>Pucciniomycotina</taxon>
        <taxon>Pucciniomycetes</taxon>
        <taxon>Pucciniales</taxon>
        <taxon>Sphaerophragmiaceae</taxon>
        <taxon>Austropuccinia</taxon>
    </lineage>
</organism>
<accession>A0A9Q3F395</accession>